<dbReference type="InterPro" id="IPR002900">
    <property type="entry name" value="DUF38/FTH_CAE_spp"/>
</dbReference>
<dbReference type="eggNOG" id="ENOG502TJRR">
    <property type="taxonomic scope" value="Eukaryota"/>
</dbReference>
<organism evidence="2">
    <name type="scientific">Caenorhabditis remanei</name>
    <name type="common">Caenorhabditis vulgaris</name>
    <dbReference type="NCBI Taxonomy" id="31234"/>
    <lineage>
        <taxon>Eukaryota</taxon>
        <taxon>Metazoa</taxon>
        <taxon>Ecdysozoa</taxon>
        <taxon>Nematoda</taxon>
        <taxon>Chromadorea</taxon>
        <taxon>Rhabditida</taxon>
        <taxon>Rhabditina</taxon>
        <taxon>Rhabditomorpha</taxon>
        <taxon>Rhabditoidea</taxon>
        <taxon>Rhabditidae</taxon>
        <taxon>Peloderinae</taxon>
        <taxon>Caenorhabditis</taxon>
    </lineage>
</organism>
<evidence type="ECO:0000313" key="2">
    <source>
        <dbReference type="Proteomes" id="UP000008281"/>
    </source>
</evidence>
<reference evidence="1" key="1">
    <citation type="submission" date="2007-07" db="EMBL/GenBank/DDBJ databases">
        <title>PCAP assembly of the Caenorhabditis remanei genome.</title>
        <authorList>
            <consortium name="The Caenorhabditis remanei Sequencing Consortium"/>
            <person name="Wilson R.K."/>
        </authorList>
    </citation>
    <scope>NUCLEOTIDE SEQUENCE [LARGE SCALE GENOMIC DNA]</scope>
    <source>
        <strain evidence="1">PB4641</strain>
    </source>
</reference>
<dbReference type="CTD" id="9813696"/>
<dbReference type="AlphaFoldDB" id="E3MPF1"/>
<proteinExistence type="predicted"/>
<sequence>MHSLPNLQNLPAPALRKIFKGSNFIEMQSYRKIHPKITYFIDSENPESNLLVVIVQENDRGIHVELGSHWRYVEVDYQEYVEGCLVSTANKTNLLTGEGIMERSVDDLELVLKHQRKTLESFSLKFTSSLYNVFFDKMATYLESREKPLKMKELTLECPDTSDFKRILSSIDSEALRTIRLSKPVTETPDEGIWDIHNFSTLDQWMNARELYIENMTVSIPIRDLLHFCRFEVFIQRISAEDVISLRQTAVHSHHFDYFFLGFEVYYDELYLLETLGEPDVQPTPENDIEKKWWFSVSDDDRIVEIIITNDKSIEFLKTNGLGAQNITIIV</sequence>
<dbReference type="KEGG" id="crq:GCK72_026192"/>
<name>E3MPF1_CAERE</name>
<dbReference type="GeneID" id="9813696"/>
<dbReference type="Pfam" id="PF01827">
    <property type="entry name" value="FTH"/>
    <property type="match status" value="1"/>
</dbReference>
<protein>
    <submittedName>
        <fullName evidence="1">Uncharacterized protein</fullName>
    </submittedName>
</protein>
<accession>E3MPF1</accession>
<keyword evidence="2" id="KW-1185">Reference proteome</keyword>
<dbReference type="HOGENOM" id="CLU_030831_0_3_1"/>
<dbReference type="PANTHER" id="PTHR23014">
    <property type="entry name" value="F-BOX A PROTEIN"/>
    <property type="match status" value="1"/>
</dbReference>
<dbReference type="OMA" id="STINIHM"/>
<dbReference type="OrthoDB" id="10336339at2759"/>
<dbReference type="EMBL" id="DS268463">
    <property type="protein sequence ID" value="EFP06522.1"/>
    <property type="molecule type" value="Genomic_DNA"/>
</dbReference>
<dbReference type="Proteomes" id="UP000008281">
    <property type="component" value="Unassembled WGS sequence"/>
</dbReference>
<dbReference type="RefSeq" id="XP_003101946.2">
    <property type="nucleotide sequence ID" value="XM_003101898.2"/>
</dbReference>
<gene>
    <name evidence="1" type="ORF">CRE_08327</name>
</gene>
<dbReference type="PANTHER" id="PTHR23014:SF1">
    <property type="entry name" value="DUF38 DOMAIN-CONTAINING PROTEIN-RELATED"/>
    <property type="match status" value="1"/>
</dbReference>
<evidence type="ECO:0000313" key="1">
    <source>
        <dbReference type="EMBL" id="EFP06522.1"/>
    </source>
</evidence>